<dbReference type="KEGG" id="rsin:B6N60_03511"/>
<dbReference type="Pfam" id="PF07589">
    <property type="entry name" value="PEP-CTERM"/>
    <property type="match status" value="1"/>
</dbReference>
<dbReference type="Proteomes" id="UP000683511">
    <property type="component" value="Chromosome"/>
</dbReference>
<protein>
    <recommendedName>
        <fullName evidence="2">Ice-binding protein C-terminal domain-containing protein</fullName>
    </recommendedName>
</protein>
<evidence type="ECO:0000313" key="3">
    <source>
        <dbReference type="EMBL" id="QXE24802.1"/>
    </source>
</evidence>
<gene>
    <name evidence="3" type="ORF">B6N60_03511</name>
</gene>
<dbReference type="NCBIfam" id="TIGR02595">
    <property type="entry name" value="PEP_CTERM"/>
    <property type="match status" value="1"/>
</dbReference>
<dbReference type="EMBL" id="CP021056">
    <property type="protein sequence ID" value="QXE24802.1"/>
    <property type="molecule type" value="Genomic_DNA"/>
</dbReference>
<sequence length="192" mass="19950">MNFLTRLSLATAGTAVVALSVAETANAAGFSGAYNPNNWTLTNNNADGSVDTTNAPLSITTTGGNNGSDSFGQTAYTTIAANNSVVSFDWNYFTFDGPFYDPFGFIRNGVFTELTDSFGAFSQSGSFSTVVNAGDTFGFAINTTDNLYDPATATISNFHVAVVPEPASLIGVLGLGAFGVTSLRKRKATVQA</sequence>
<organism evidence="3 4">
    <name type="scientific">Richelia sinica FACHB-800</name>
    <dbReference type="NCBI Taxonomy" id="1357546"/>
    <lineage>
        <taxon>Bacteria</taxon>
        <taxon>Bacillati</taxon>
        <taxon>Cyanobacteriota</taxon>
        <taxon>Cyanophyceae</taxon>
        <taxon>Nostocales</taxon>
        <taxon>Nostocaceae</taxon>
        <taxon>Richelia</taxon>
    </lineage>
</organism>
<dbReference type="InterPro" id="IPR013424">
    <property type="entry name" value="Ice-binding_C"/>
</dbReference>
<feature type="domain" description="Ice-binding protein C-terminal" evidence="2">
    <location>
        <begin position="163"/>
        <end position="186"/>
    </location>
</feature>
<feature type="signal peptide" evidence="1">
    <location>
        <begin position="1"/>
        <end position="27"/>
    </location>
</feature>
<name>A0A975T9U9_9NOST</name>
<dbReference type="AlphaFoldDB" id="A0A975T9U9"/>
<feature type="chain" id="PRO_5037701478" description="Ice-binding protein C-terminal domain-containing protein" evidence="1">
    <location>
        <begin position="28"/>
        <end position="192"/>
    </location>
</feature>
<keyword evidence="4" id="KW-1185">Reference proteome</keyword>
<evidence type="ECO:0000259" key="2">
    <source>
        <dbReference type="Pfam" id="PF07589"/>
    </source>
</evidence>
<accession>A0A975T9U9</accession>
<proteinExistence type="predicted"/>
<keyword evidence="1" id="KW-0732">Signal</keyword>
<evidence type="ECO:0000313" key="4">
    <source>
        <dbReference type="Proteomes" id="UP000683511"/>
    </source>
</evidence>
<evidence type="ECO:0000256" key="1">
    <source>
        <dbReference type="SAM" id="SignalP"/>
    </source>
</evidence>
<reference evidence="3" key="1">
    <citation type="submission" date="2017-04" db="EMBL/GenBank/DDBJ databases">
        <title>Genome deletions in a multicellular cyanobacterial endosymbiont for morphological adaptation in marine diatoms.</title>
        <authorList>
            <person name="Wang Y."/>
            <person name="Gao H."/>
            <person name="Li R."/>
            <person name="Xu X."/>
        </authorList>
    </citation>
    <scope>NUCLEOTIDE SEQUENCE</scope>
    <source>
        <strain evidence="3">FACHB 800</strain>
    </source>
</reference>